<dbReference type="SUPFAM" id="SSF48350">
    <property type="entry name" value="GTPase activation domain, GAP"/>
    <property type="match status" value="1"/>
</dbReference>
<dbReference type="PANTHER" id="PTHR45808:SF2">
    <property type="entry name" value="RHO GTPASE-ACTIVATING PROTEIN 68F"/>
    <property type="match status" value="1"/>
</dbReference>
<comment type="caution">
    <text evidence="5">The sequence shown here is derived from an EMBL/GenBank/DDBJ whole genome shotgun (WGS) entry which is preliminary data.</text>
</comment>
<feature type="compositionally biased region" description="Low complexity" evidence="1">
    <location>
        <begin position="465"/>
        <end position="488"/>
    </location>
</feature>
<evidence type="ECO:0000313" key="6">
    <source>
        <dbReference type="Proteomes" id="UP001163846"/>
    </source>
</evidence>
<feature type="compositionally biased region" description="Basic and acidic residues" evidence="1">
    <location>
        <begin position="549"/>
        <end position="572"/>
    </location>
</feature>
<dbReference type="InterPro" id="IPR008936">
    <property type="entry name" value="Rho_GTPase_activation_prot"/>
</dbReference>
<feature type="region of interest" description="Disordered" evidence="1">
    <location>
        <begin position="791"/>
        <end position="820"/>
    </location>
</feature>
<evidence type="ECO:0000256" key="1">
    <source>
        <dbReference type="SAM" id="MobiDB-lite"/>
    </source>
</evidence>
<feature type="compositionally biased region" description="Low complexity" evidence="1">
    <location>
        <begin position="26"/>
        <end position="35"/>
    </location>
</feature>
<dbReference type="PANTHER" id="PTHR45808">
    <property type="entry name" value="RHO GTPASE-ACTIVATING PROTEIN 68F"/>
    <property type="match status" value="1"/>
</dbReference>
<evidence type="ECO:0000256" key="2">
    <source>
        <dbReference type="SAM" id="Phobius"/>
    </source>
</evidence>
<dbReference type="CDD" id="cd00159">
    <property type="entry name" value="RhoGAP"/>
    <property type="match status" value="1"/>
</dbReference>
<dbReference type="PROSITE" id="PS50238">
    <property type="entry name" value="RHOGAP"/>
    <property type="match status" value="1"/>
</dbReference>
<evidence type="ECO:0000259" key="3">
    <source>
        <dbReference type="PROSITE" id="PS50191"/>
    </source>
</evidence>
<feature type="region of interest" description="Disordered" evidence="1">
    <location>
        <begin position="735"/>
        <end position="778"/>
    </location>
</feature>
<keyword evidence="2" id="KW-0472">Membrane</keyword>
<reference evidence="5" key="1">
    <citation type="submission" date="2022-08" db="EMBL/GenBank/DDBJ databases">
        <authorList>
            <consortium name="DOE Joint Genome Institute"/>
            <person name="Min B."/>
            <person name="Riley R."/>
            <person name="Sierra-Patev S."/>
            <person name="Naranjo-Ortiz M."/>
            <person name="Looney B."/>
            <person name="Konkel Z."/>
            <person name="Slot J.C."/>
            <person name="Sakamoto Y."/>
            <person name="Steenwyk J.L."/>
            <person name="Rokas A."/>
            <person name="Carro J."/>
            <person name="Camarero S."/>
            <person name="Ferreira P."/>
            <person name="Molpeceres G."/>
            <person name="Ruiz-Duenas F.J."/>
            <person name="Serrano A."/>
            <person name="Henrissat B."/>
            <person name="Drula E."/>
            <person name="Hughes K.W."/>
            <person name="Mata J.L."/>
            <person name="Ishikawa N.K."/>
            <person name="Vargas-Isla R."/>
            <person name="Ushijima S."/>
            <person name="Smith C.A."/>
            <person name="Ahrendt S."/>
            <person name="Andreopoulos W."/>
            <person name="He G."/>
            <person name="Labutti K."/>
            <person name="Lipzen A."/>
            <person name="Ng V."/>
            <person name="Sandor L."/>
            <person name="Barry K."/>
            <person name="Martinez A.T."/>
            <person name="Xiao Y."/>
            <person name="Gibbons J.G."/>
            <person name="Terashima K."/>
            <person name="Hibbett D.S."/>
            <person name="Grigoriev I.V."/>
        </authorList>
    </citation>
    <scope>NUCLEOTIDE SEQUENCE</scope>
    <source>
        <strain evidence="5">TFB9207</strain>
    </source>
</reference>
<dbReference type="Proteomes" id="UP001163846">
    <property type="component" value="Unassembled WGS sequence"/>
</dbReference>
<dbReference type="CDD" id="cd00170">
    <property type="entry name" value="SEC14"/>
    <property type="match status" value="1"/>
</dbReference>
<dbReference type="Gene3D" id="1.10.555.10">
    <property type="entry name" value="Rho GTPase activation protein"/>
    <property type="match status" value="1"/>
</dbReference>
<keyword evidence="6" id="KW-1185">Reference proteome</keyword>
<feature type="domain" description="Rho-GAP" evidence="4">
    <location>
        <begin position="281"/>
        <end position="517"/>
    </location>
</feature>
<feature type="compositionally biased region" description="Low complexity" evidence="1">
    <location>
        <begin position="751"/>
        <end position="766"/>
    </location>
</feature>
<accession>A0AA38U9Y6</accession>
<keyword evidence="2" id="KW-0812">Transmembrane</keyword>
<dbReference type="SUPFAM" id="SSF52087">
    <property type="entry name" value="CRAL/TRIO domain"/>
    <property type="match status" value="1"/>
</dbReference>
<dbReference type="Pfam" id="PF13716">
    <property type="entry name" value="CRAL_TRIO_2"/>
    <property type="match status" value="1"/>
</dbReference>
<feature type="compositionally biased region" description="Low complexity" evidence="1">
    <location>
        <begin position="643"/>
        <end position="665"/>
    </location>
</feature>
<dbReference type="PROSITE" id="PS50191">
    <property type="entry name" value="CRAL_TRIO"/>
    <property type="match status" value="1"/>
</dbReference>
<dbReference type="Gene3D" id="3.40.525.10">
    <property type="entry name" value="CRAL-TRIO lipid binding domain"/>
    <property type="match status" value="1"/>
</dbReference>
<dbReference type="EMBL" id="MU806432">
    <property type="protein sequence ID" value="KAJ3835242.1"/>
    <property type="molecule type" value="Genomic_DNA"/>
</dbReference>
<feature type="compositionally biased region" description="Low complexity" evidence="1">
    <location>
        <begin position="679"/>
        <end position="693"/>
    </location>
</feature>
<feature type="region of interest" description="Disordered" evidence="1">
    <location>
        <begin position="549"/>
        <end position="608"/>
    </location>
</feature>
<keyword evidence="2" id="KW-1133">Transmembrane helix</keyword>
<dbReference type="SMART" id="SM00324">
    <property type="entry name" value="RhoGAP"/>
    <property type="match status" value="1"/>
</dbReference>
<dbReference type="InterPro" id="IPR000198">
    <property type="entry name" value="RhoGAP_dom"/>
</dbReference>
<dbReference type="InterPro" id="IPR001251">
    <property type="entry name" value="CRAL-TRIO_dom"/>
</dbReference>
<dbReference type="Pfam" id="PF00620">
    <property type="entry name" value="RhoGAP"/>
    <property type="match status" value="1"/>
</dbReference>
<evidence type="ECO:0000259" key="4">
    <source>
        <dbReference type="PROSITE" id="PS50238"/>
    </source>
</evidence>
<organism evidence="5 6">
    <name type="scientific">Lentinula raphanica</name>
    <dbReference type="NCBI Taxonomy" id="153919"/>
    <lineage>
        <taxon>Eukaryota</taxon>
        <taxon>Fungi</taxon>
        <taxon>Dikarya</taxon>
        <taxon>Basidiomycota</taxon>
        <taxon>Agaricomycotina</taxon>
        <taxon>Agaricomycetes</taxon>
        <taxon>Agaricomycetidae</taxon>
        <taxon>Agaricales</taxon>
        <taxon>Marasmiineae</taxon>
        <taxon>Omphalotaceae</taxon>
        <taxon>Lentinula</taxon>
    </lineage>
</organism>
<name>A0AA38U9Y6_9AGAR</name>
<protein>
    <submittedName>
        <fullName evidence="5">Rho GTPase activation protein</fullName>
    </submittedName>
</protein>
<dbReference type="GO" id="GO:0005096">
    <property type="term" value="F:GTPase activator activity"/>
    <property type="evidence" value="ECO:0007669"/>
    <property type="project" value="TreeGrafter"/>
</dbReference>
<feature type="region of interest" description="Disordered" evidence="1">
    <location>
        <begin position="26"/>
        <end position="73"/>
    </location>
</feature>
<evidence type="ECO:0000313" key="5">
    <source>
        <dbReference type="EMBL" id="KAJ3835242.1"/>
    </source>
</evidence>
<feature type="compositionally biased region" description="Polar residues" evidence="1">
    <location>
        <begin position="735"/>
        <end position="748"/>
    </location>
</feature>
<dbReference type="GO" id="GO:0005737">
    <property type="term" value="C:cytoplasm"/>
    <property type="evidence" value="ECO:0007669"/>
    <property type="project" value="TreeGrafter"/>
</dbReference>
<gene>
    <name evidence="5" type="ORF">F5878DRAFT_628516</name>
</gene>
<dbReference type="GO" id="GO:0007264">
    <property type="term" value="P:small GTPase-mediated signal transduction"/>
    <property type="evidence" value="ECO:0007669"/>
    <property type="project" value="TreeGrafter"/>
</dbReference>
<feature type="region of interest" description="Disordered" evidence="1">
    <location>
        <begin position="643"/>
        <end position="718"/>
    </location>
</feature>
<feature type="region of interest" description="Disordered" evidence="1">
    <location>
        <begin position="463"/>
        <end position="496"/>
    </location>
</feature>
<feature type="domain" description="CRAL-TRIO" evidence="3">
    <location>
        <begin position="107"/>
        <end position="263"/>
    </location>
</feature>
<feature type="compositionally biased region" description="Low complexity" evidence="1">
    <location>
        <begin position="51"/>
        <end position="61"/>
    </location>
</feature>
<sequence>MPPHVPSQPHNMTLKQRLAALSIAPSAPSAPHYPSQRTTTHLDYDNHNMMSPTTPSISTSTSRREFALETNTKSPRRRAFNLNALTPSWTKKSFGTSSNIEETRLAREQVEHTITKLIFQAGVDYETRPMVVLNASALPDPREVDYDVLLSRILSYLDLYVESDYTAVFFAAGGPHSHSPAWNWVWKAYRSLSRKYRKNLKRLYIVHSTFFTKMLFSLAGAIISPKFFRKITYINTLSELACYVPLTQIDVPPAVYQENAKHEKQIALPNTLNTLSNTFGVPLEDIMGYEGDKGGIPRVVKDSIQYLRESGLEEEGLFRRSPSSAMLRAVQEAYDRGNVVSLETFGDRHLAAVLLKKFLKDLPTPVFPETMYGVVRRCPAPTGDPGDMASVMYVRDVLLPELAPCTYILLNHVLHLMHEVSLRSAVNRMDAHNLAVVLCPNLVRGSSPIRDVQMCVVPGGPQLFSTPSTSSPSSPSIPPSSSSSSSTSNPAKPSLAEGKTTLGAVIKLCIERYYEIFDEVVDPGEVIGMNNGAVLGHDEDEYSHHDELGLEYDGHTPEQSRNRSMSRSRELSGEQLNDDLEFVHPSNSRTGNHKRNSSGFRTNPDDDEEIDDAMLVMPIGPTGSNHRQEATVTNHNLNGELSASISSLPSSSSSSSSASLGSPLARPGLPRHRNSATNSPPSRLSRPTRSPRSIHTDSNSSVAHVPPPSSFSTPSLYQSTQSAPYATYSRDKARSTISVEKGSVSTVGPNGKKTSSKGSISISRGTNRTHRTQKSTGSGVAAIGITAEGFFTPPAGVPPVPPVQDVGGRGNGNRTGMALS</sequence>
<feature type="transmembrane region" description="Helical" evidence="2">
    <location>
        <begin position="203"/>
        <end position="223"/>
    </location>
</feature>
<proteinExistence type="predicted"/>
<dbReference type="AlphaFoldDB" id="A0AA38U9Y6"/>
<dbReference type="InterPro" id="IPR036865">
    <property type="entry name" value="CRAL-TRIO_dom_sf"/>
</dbReference>